<evidence type="ECO:0000256" key="3">
    <source>
        <dbReference type="SAM" id="MobiDB-lite"/>
    </source>
</evidence>
<evidence type="ECO:0000256" key="1">
    <source>
        <dbReference type="ARBA" id="ARBA00007039"/>
    </source>
</evidence>
<organism evidence="4 5">
    <name type="scientific">Alistipes inops</name>
    <dbReference type="NCBI Taxonomy" id="1501391"/>
    <lineage>
        <taxon>Bacteria</taxon>
        <taxon>Pseudomonadati</taxon>
        <taxon>Bacteroidota</taxon>
        <taxon>Bacteroidia</taxon>
        <taxon>Bacteroidales</taxon>
        <taxon>Rikenellaceae</taxon>
        <taxon>Alistipes</taxon>
    </lineage>
</organism>
<gene>
    <name evidence="4" type="ORF">LG35_09260</name>
</gene>
<dbReference type="Gene3D" id="3.90.226.10">
    <property type="entry name" value="2-enoyl-CoA Hydratase, Chain A, domain 1"/>
    <property type="match status" value="1"/>
</dbReference>
<dbReference type="CDD" id="cd07016">
    <property type="entry name" value="S14_ClpP_1"/>
    <property type="match status" value="1"/>
</dbReference>
<dbReference type="PANTHER" id="PTHR10381">
    <property type="entry name" value="ATP-DEPENDENT CLP PROTEASE PROTEOLYTIC SUBUNIT"/>
    <property type="match status" value="1"/>
</dbReference>
<dbReference type="Proteomes" id="UP000030889">
    <property type="component" value="Unassembled WGS sequence"/>
</dbReference>
<dbReference type="InterPro" id="IPR001907">
    <property type="entry name" value="ClpP"/>
</dbReference>
<keyword evidence="5" id="KW-1185">Reference proteome</keyword>
<reference evidence="4 5" key="1">
    <citation type="submission" date="2014-09" db="EMBL/GenBank/DDBJ databases">
        <title>Alistipes sp. 627, sp. nov., a novel member of the family Rikenellaceae isolated from human faeces.</title>
        <authorList>
            <person name="Shkoporov A.N."/>
            <person name="Chaplin A.V."/>
            <person name="Motuzova O.V."/>
            <person name="Kafarskaia L.I."/>
            <person name="Khokhlova E.V."/>
            <person name="Efimov B.A."/>
        </authorList>
    </citation>
    <scope>NUCLEOTIDE SEQUENCE [LARGE SCALE GENOMIC DNA]</scope>
    <source>
        <strain evidence="4 5">627</strain>
    </source>
</reference>
<feature type="region of interest" description="Disordered" evidence="3">
    <location>
        <begin position="278"/>
        <end position="304"/>
    </location>
</feature>
<dbReference type="InterPro" id="IPR029045">
    <property type="entry name" value="ClpP/crotonase-like_dom_sf"/>
</dbReference>
<evidence type="ECO:0000313" key="5">
    <source>
        <dbReference type="Proteomes" id="UP000030889"/>
    </source>
</evidence>
<comment type="similarity">
    <text evidence="1 2">Belongs to the peptidase S14 family.</text>
</comment>
<dbReference type="RefSeq" id="WP_035474171.1">
    <property type="nucleotide sequence ID" value="NZ_JRGF01000015.1"/>
</dbReference>
<evidence type="ECO:0000256" key="2">
    <source>
        <dbReference type="RuleBase" id="RU003567"/>
    </source>
</evidence>
<proteinExistence type="inferred from homology"/>
<dbReference type="PRINTS" id="PR00127">
    <property type="entry name" value="CLPPROTEASEP"/>
</dbReference>
<comment type="caution">
    <text evidence="4">The sequence shown here is derived from an EMBL/GenBank/DDBJ whole genome shotgun (WGS) entry which is preliminary data.</text>
</comment>
<sequence length="343" mass="35798">MLSDIRINGSASEAVIDIEGVIGVPEQTQFLEPGGRVATYARFAEALAAVAAVQAPRVVVNIRSAGGDVNDALLIFDALQGLGAEVVTRCYGYVASAATVIAQAASPGCREISSNAFYLIHCSESAAEGNSRSLSAAKELLDRTDERIADIYASRSGRPVAGFAALMNENGGKGRWLTPGETVEAGLADTVIPSPVNCASGEMPDGCGDIGTLCRLFGLMPPPDVTGRERCSGLAERVVRRMGALSRLFRRFLSAQGKKAADPSAAGKTDGETAVAAGLSDVPAGPEGRLPSDAALPPSWGTGQEEALPTLTKAVEDPATEEYRPTPNEEAYRQDAMNMRVRS</sequence>
<dbReference type="PANTHER" id="PTHR10381:SF11">
    <property type="entry name" value="ATP-DEPENDENT CLP PROTEASE PROTEOLYTIC SUBUNIT, MITOCHONDRIAL"/>
    <property type="match status" value="1"/>
</dbReference>
<protein>
    <recommendedName>
        <fullName evidence="2">ATP-dependent Clp protease proteolytic subunit</fullName>
    </recommendedName>
</protein>
<dbReference type="EMBL" id="JRGF01000015">
    <property type="protein sequence ID" value="KHE41093.1"/>
    <property type="molecule type" value="Genomic_DNA"/>
</dbReference>
<evidence type="ECO:0000313" key="4">
    <source>
        <dbReference type="EMBL" id="KHE41093.1"/>
    </source>
</evidence>
<dbReference type="Pfam" id="PF00574">
    <property type="entry name" value="CLP_protease"/>
    <property type="match status" value="1"/>
</dbReference>
<accession>A0ABR4YHH0</accession>
<dbReference type="InterPro" id="IPR023562">
    <property type="entry name" value="ClpP/TepA"/>
</dbReference>
<name>A0ABR4YHH0_9BACT</name>
<dbReference type="SUPFAM" id="SSF52096">
    <property type="entry name" value="ClpP/crotonase"/>
    <property type="match status" value="1"/>
</dbReference>